<accession>A0A9X7GUL8</accession>
<dbReference type="AlphaFoldDB" id="A0A9X7GUL8"/>
<dbReference type="EMBL" id="NULI01000118">
    <property type="protein sequence ID" value="PGS77199.1"/>
    <property type="molecule type" value="Genomic_DNA"/>
</dbReference>
<gene>
    <name evidence="2" type="ORF">COC69_20735</name>
</gene>
<evidence type="ECO:0000313" key="2">
    <source>
        <dbReference type="EMBL" id="PGS77199.1"/>
    </source>
</evidence>
<name>A0A9X7GUL8_BACCE</name>
<dbReference type="Proteomes" id="UP000224203">
    <property type="component" value="Unassembled WGS sequence"/>
</dbReference>
<evidence type="ECO:0000313" key="3">
    <source>
        <dbReference type="Proteomes" id="UP000224203"/>
    </source>
</evidence>
<comment type="caution">
    <text evidence="2">The sequence shown here is derived from an EMBL/GenBank/DDBJ whole genome shotgun (WGS) entry which is preliminary data.</text>
</comment>
<organism evidence="2 3">
    <name type="scientific">Bacillus cereus</name>
    <dbReference type="NCBI Taxonomy" id="1396"/>
    <lineage>
        <taxon>Bacteria</taxon>
        <taxon>Bacillati</taxon>
        <taxon>Bacillota</taxon>
        <taxon>Bacilli</taxon>
        <taxon>Bacillales</taxon>
        <taxon>Bacillaceae</taxon>
        <taxon>Bacillus</taxon>
        <taxon>Bacillus cereus group</taxon>
    </lineage>
</organism>
<evidence type="ECO:0000256" key="1">
    <source>
        <dbReference type="SAM" id="SignalP"/>
    </source>
</evidence>
<dbReference type="RefSeq" id="WP_142345286.1">
    <property type="nucleotide sequence ID" value="NZ_NULI01000118.1"/>
</dbReference>
<sequence>MKYKDRIRAKRNYKQAVLAVATTVTLGVSALGGTVSAFAAEKSQPVKQETVKTQQAPKAMT</sequence>
<feature type="non-terminal residue" evidence="2">
    <location>
        <position position="61"/>
    </location>
</feature>
<feature type="signal peptide" evidence="1">
    <location>
        <begin position="1"/>
        <end position="39"/>
    </location>
</feature>
<feature type="chain" id="PRO_5040875669" evidence="1">
    <location>
        <begin position="40"/>
        <end position="61"/>
    </location>
</feature>
<protein>
    <submittedName>
        <fullName evidence="2">Uncharacterized protein</fullName>
    </submittedName>
</protein>
<keyword evidence="1" id="KW-0732">Signal</keyword>
<reference evidence="2 3" key="1">
    <citation type="submission" date="2017-09" db="EMBL/GenBank/DDBJ databases">
        <title>Large-scale bioinformatics analysis of Bacillus genomes uncovers conserved roles of natural products in bacterial physiology.</title>
        <authorList>
            <consortium name="Agbiome Team Llc"/>
            <person name="Bleich R.M."/>
            <person name="Grubbs K.J."/>
            <person name="Santa Maria K.C."/>
            <person name="Allen S.E."/>
            <person name="Farag S."/>
            <person name="Shank E.A."/>
            <person name="Bowers A."/>
        </authorList>
    </citation>
    <scope>NUCLEOTIDE SEQUENCE [LARGE SCALE GENOMIC DNA]</scope>
    <source>
        <strain evidence="2 3">AFS041711</strain>
    </source>
</reference>
<proteinExistence type="predicted"/>